<keyword evidence="1" id="KW-0812">Transmembrane</keyword>
<comment type="caution">
    <text evidence="3">The sequence shown here is derived from an EMBL/GenBank/DDBJ whole genome shotgun (WGS) entry which is preliminary data.</text>
</comment>
<feature type="transmembrane region" description="Helical" evidence="1">
    <location>
        <begin position="110"/>
        <end position="128"/>
    </location>
</feature>
<dbReference type="Pfam" id="PF09990">
    <property type="entry name" value="DUF2231"/>
    <property type="match status" value="1"/>
</dbReference>
<proteinExistence type="predicted"/>
<organism evidence="3">
    <name type="scientific">bioreactor metagenome</name>
    <dbReference type="NCBI Taxonomy" id="1076179"/>
    <lineage>
        <taxon>unclassified sequences</taxon>
        <taxon>metagenomes</taxon>
        <taxon>ecological metagenomes</taxon>
    </lineage>
</organism>
<feature type="domain" description="DUF2231" evidence="2">
    <location>
        <begin position="4"/>
        <end position="138"/>
    </location>
</feature>
<feature type="transmembrane region" description="Helical" evidence="1">
    <location>
        <begin position="79"/>
        <end position="98"/>
    </location>
</feature>
<feature type="transmembrane region" description="Helical" evidence="1">
    <location>
        <begin position="42"/>
        <end position="59"/>
    </location>
</feature>
<sequence length="143" mass="16445">MNTDTFHPMVVHFSVALVIVGFVIDFFYIFIARKDWRKTSSLFLMILAALAVFLSWYTGEYYGREYFGPGDELRELHDFYAKIVCYVFGFAFAVRIAAIYIKKDIPALKYVYIAAMLAAVGFIAYVGYLGGQLVYEMQQYLSV</sequence>
<dbReference type="InterPro" id="IPR019251">
    <property type="entry name" value="DUF2231_TM"/>
</dbReference>
<evidence type="ECO:0000256" key="1">
    <source>
        <dbReference type="SAM" id="Phobius"/>
    </source>
</evidence>
<accession>A0A644W6L4</accession>
<dbReference type="AlphaFoldDB" id="A0A644W6L4"/>
<name>A0A644W6L4_9ZZZZ</name>
<reference evidence="3" key="1">
    <citation type="submission" date="2019-08" db="EMBL/GenBank/DDBJ databases">
        <authorList>
            <person name="Kucharzyk K."/>
            <person name="Murdoch R.W."/>
            <person name="Higgins S."/>
            <person name="Loffler F."/>
        </authorList>
    </citation>
    <scope>NUCLEOTIDE SEQUENCE</scope>
</reference>
<protein>
    <recommendedName>
        <fullName evidence="2">DUF2231 domain-containing protein</fullName>
    </recommendedName>
</protein>
<keyword evidence="1" id="KW-0472">Membrane</keyword>
<keyword evidence="1" id="KW-1133">Transmembrane helix</keyword>
<feature type="transmembrane region" description="Helical" evidence="1">
    <location>
        <begin position="6"/>
        <end position="30"/>
    </location>
</feature>
<evidence type="ECO:0000259" key="2">
    <source>
        <dbReference type="Pfam" id="PF09990"/>
    </source>
</evidence>
<dbReference type="EMBL" id="VSSQ01000667">
    <property type="protein sequence ID" value="MPL99444.1"/>
    <property type="molecule type" value="Genomic_DNA"/>
</dbReference>
<evidence type="ECO:0000313" key="3">
    <source>
        <dbReference type="EMBL" id="MPL99444.1"/>
    </source>
</evidence>
<gene>
    <name evidence="3" type="ORF">SDC9_45662</name>
</gene>